<sequence length="254" mass="27120">MPDPLYATSDTHGTAATAASPEAGAAPQPRRSRACIEAARHVVLRRLAPALKHDMVVNLQAVSMMAEMLNARLEKGAGNNANLQANIAKLNRLARDAVATCLRVSSWIDPGEDDTVTLHTGVQECVQLMAGGLNFRGFLLVNEVPPTEFEVCRGAVRTLLAGSLIALADAVPSGGELQIRSQTSAQQAVLTLSFVPSSDDEQKPPLDPSAPRIDWNEMQALAAAEEVELFRTATQVTIRLPRAVPSSPLRMAPM</sequence>
<evidence type="ECO:0008006" key="5">
    <source>
        <dbReference type="Google" id="ProtNLM"/>
    </source>
</evidence>
<feature type="region of interest" description="Disordered" evidence="2">
    <location>
        <begin position="1"/>
        <end position="31"/>
    </location>
</feature>
<gene>
    <name evidence="3" type="ORF">H8R02_11850</name>
</gene>
<keyword evidence="4" id="KW-1185">Reference proteome</keyword>
<proteinExistence type="predicted"/>
<dbReference type="Proteomes" id="UP000596827">
    <property type="component" value="Unassembled WGS sequence"/>
</dbReference>
<reference evidence="3" key="1">
    <citation type="submission" date="2020-08" db="EMBL/GenBank/DDBJ databases">
        <title>Ramlibacter sp. GTP1 16S ribosomal RNA gene genome sequencing and assembly.</title>
        <authorList>
            <person name="Kang M."/>
        </authorList>
    </citation>
    <scope>NUCLEOTIDE SEQUENCE</scope>
    <source>
        <strain evidence="3">GTP1</strain>
    </source>
</reference>
<evidence type="ECO:0000256" key="1">
    <source>
        <dbReference type="SAM" id="Coils"/>
    </source>
</evidence>
<evidence type="ECO:0000256" key="2">
    <source>
        <dbReference type="SAM" id="MobiDB-lite"/>
    </source>
</evidence>
<dbReference type="AlphaFoldDB" id="A0A923M712"/>
<dbReference type="RefSeq" id="WP_187081636.1">
    <property type="nucleotide sequence ID" value="NZ_JACORU010000004.1"/>
</dbReference>
<feature type="coiled-coil region" evidence="1">
    <location>
        <begin position="73"/>
        <end position="100"/>
    </location>
</feature>
<evidence type="ECO:0000313" key="4">
    <source>
        <dbReference type="Proteomes" id="UP000596827"/>
    </source>
</evidence>
<comment type="caution">
    <text evidence="3">The sequence shown here is derived from an EMBL/GenBank/DDBJ whole genome shotgun (WGS) entry which is preliminary data.</text>
</comment>
<keyword evidence="1" id="KW-0175">Coiled coil</keyword>
<name>A0A923M712_9BURK</name>
<organism evidence="3 4">
    <name type="scientific">Ramlibacter albus</name>
    <dbReference type="NCBI Taxonomy" id="2079448"/>
    <lineage>
        <taxon>Bacteria</taxon>
        <taxon>Pseudomonadati</taxon>
        <taxon>Pseudomonadota</taxon>
        <taxon>Betaproteobacteria</taxon>
        <taxon>Burkholderiales</taxon>
        <taxon>Comamonadaceae</taxon>
        <taxon>Ramlibacter</taxon>
    </lineage>
</organism>
<evidence type="ECO:0000313" key="3">
    <source>
        <dbReference type="EMBL" id="MBC5765150.1"/>
    </source>
</evidence>
<feature type="compositionally biased region" description="Low complexity" evidence="2">
    <location>
        <begin position="13"/>
        <end position="27"/>
    </location>
</feature>
<dbReference type="EMBL" id="JACORU010000004">
    <property type="protein sequence ID" value="MBC5765150.1"/>
    <property type="molecule type" value="Genomic_DNA"/>
</dbReference>
<protein>
    <recommendedName>
        <fullName evidence="5">Histidine kinase</fullName>
    </recommendedName>
</protein>
<accession>A0A923M712</accession>